<dbReference type="Gene3D" id="3.50.30.30">
    <property type="match status" value="1"/>
</dbReference>
<dbReference type="Pfam" id="PF04389">
    <property type="entry name" value="Peptidase_M28"/>
    <property type="match status" value="1"/>
</dbReference>
<evidence type="ECO:0000313" key="3">
    <source>
        <dbReference type="Proteomes" id="UP000261082"/>
    </source>
</evidence>
<dbReference type="SUPFAM" id="SSF52025">
    <property type="entry name" value="PA domain"/>
    <property type="match status" value="1"/>
</dbReference>
<dbReference type="Gene3D" id="3.40.630.10">
    <property type="entry name" value="Zn peptidases"/>
    <property type="match status" value="1"/>
</dbReference>
<evidence type="ECO:0000259" key="1">
    <source>
        <dbReference type="Pfam" id="PF04389"/>
    </source>
</evidence>
<sequence>MRQLPIFIALLILTPLLSQTEQEKVKTTVSKSDIEGHIYFLADDLLKGRETGTPENKIAASYLANTLRGYGVKPNPATNSYYQTIPMQEVTPPRRFTLSVDGTEYKNKVVLQTSKMDFTGKAVYVGYGLEDDYNEKNVKEKIVLVQAGGPNAKDARAAFGLREKKAELAKKTGAIGIIEFINAAPQMWGYIDHNFNSKRLEIAETVNQASKEDSFAYVWIQDENGTYADALKSKGEMPINMMMEGENRVKVTSQNVVGLVEGTDPKLKNEYIIYSAHYDHVGVGQPDKTGDTIYNGARDNAVGVTTVLSMAENMAKYPTKRSALFILFTGEEKGLLGSKYYVDNPIVPLDQMVYCFNSDNGGYNDTSIATIVGLTRTTAEKNIEDAASTFGLKANEDPQPENNLFNRSDNVHFAKKGIPSPTFTLGFTDFAQATKHYHRRSDEADTLDYDYLLKFFRAYVLSGRNIANDPTTPFWVSGDLYEEAGKKLYKK</sequence>
<feature type="domain" description="Peptidase M28" evidence="1">
    <location>
        <begin position="255"/>
        <end position="457"/>
    </location>
</feature>
<proteinExistence type="predicted"/>
<reference evidence="2 3" key="1">
    <citation type="journal article" date="2007" name="Int. J. Syst. Evol. Microbiol.">
        <title>Marixanthomonas ophiurae gen. nov., sp. nov., a marine bacterium of the family Flavobacteriaceae isolated from a deep-sea brittle star.</title>
        <authorList>
            <person name="Romanenko L.A."/>
            <person name="Uchino M."/>
            <person name="Frolova G.M."/>
            <person name="Mikhailov V.V."/>
        </authorList>
    </citation>
    <scope>NUCLEOTIDE SEQUENCE [LARGE SCALE GENOMIC DNA]</scope>
    <source>
        <strain evidence="2 3">KMM 3046</strain>
    </source>
</reference>
<dbReference type="GO" id="GO:0008235">
    <property type="term" value="F:metalloexopeptidase activity"/>
    <property type="evidence" value="ECO:0007669"/>
    <property type="project" value="InterPro"/>
</dbReference>
<dbReference type="Proteomes" id="UP000261082">
    <property type="component" value="Unassembled WGS sequence"/>
</dbReference>
<dbReference type="AlphaFoldDB" id="A0A3E1Q912"/>
<dbReference type="SUPFAM" id="SSF53187">
    <property type="entry name" value="Zn-dependent exopeptidases"/>
    <property type="match status" value="1"/>
</dbReference>
<dbReference type="GO" id="GO:0006508">
    <property type="term" value="P:proteolysis"/>
    <property type="evidence" value="ECO:0007669"/>
    <property type="project" value="InterPro"/>
</dbReference>
<accession>A0A3E1Q912</accession>
<dbReference type="InterPro" id="IPR045175">
    <property type="entry name" value="M28_fam"/>
</dbReference>
<keyword evidence="2" id="KW-0031">Aminopeptidase</keyword>
<dbReference type="PANTHER" id="PTHR12147">
    <property type="entry name" value="METALLOPEPTIDASE M28 FAMILY MEMBER"/>
    <property type="match status" value="1"/>
</dbReference>
<name>A0A3E1Q912_9FLAO</name>
<dbReference type="GO" id="GO:0004177">
    <property type="term" value="F:aminopeptidase activity"/>
    <property type="evidence" value="ECO:0007669"/>
    <property type="project" value="UniProtKB-KW"/>
</dbReference>
<organism evidence="2 3">
    <name type="scientific">Marixanthomonas ophiurae</name>
    <dbReference type="NCBI Taxonomy" id="387659"/>
    <lineage>
        <taxon>Bacteria</taxon>
        <taxon>Pseudomonadati</taxon>
        <taxon>Bacteroidota</taxon>
        <taxon>Flavobacteriia</taxon>
        <taxon>Flavobacteriales</taxon>
        <taxon>Flavobacteriaceae</taxon>
        <taxon>Marixanthomonas</taxon>
    </lineage>
</organism>
<gene>
    <name evidence="2" type="ORF">DZ858_00655</name>
</gene>
<dbReference type="InterPro" id="IPR007484">
    <property type="entry name" value="Peptidase_M28"/>
</dbReference>
<keyword evidence="2" id="KW-0645">Protease</keyword>
<evidence type="ECO:0000313" key="2">
    <source>
        <dbReference type="EMBL" id="RFN58623.1"/>
    </source>
</evidence>
<keyword evidence="3" id="KW-1185">Reference proteome</keyword>
<dbReference type="OrthoDB" id="9778250at2"/>
<dbReference type="InterPro" id="IPR046450">
    <property type="entry name" value="PA_dom_sf"/>
</dbReference>
<dbReference type="RefSeq" id="WP_117157651.1">
    <property type="nucleotide sequence ID" value="NZ_QVID01000001.1"/>
</dbReference>
<comment type="caution">
    <text evidence="2">The sequence shown here is derived from an EMBL/GenBank/DDBJ whole genome shotgun (WGS) entry which is preliminary data.</text>
</comment>
<protein>
    <submittedName>
        <fullName evidence="2">Aminopeptidase</fullName>
    </submittedName>
</protein>
<dbReference type="PANTHER" id="PTHR12147:SF26">
    <property type="entry name" value="PEPTIDASE M28 DOMAIN-CONTAINING PROTEIN"/>
    <property type="match status" value="1"/>
</dbReference>
<dbReference type="EMBL" id="QVID01000001">
    <property type="protein sequence ID" value="RFN58623.1"/>
    <property type="molecule type" value="Genomic_DNA"/>
</dbReference>
<keyword evidence="2" id="KW-0378">Hydrolase</keyword>